<dbReference type="Pfam" id="PF02518">
    <property type="entry name" value="HATPase_c"/>
    <property type="match status" value="1"/>
</dbReference>
<comment type="subcellular location">
    <subcellularLocation>
        <location evidence="1">Cell membrane</location>
        <topology evidence="1">Multi-pass membrane protein</topology>
    </subcellularLocation>
</comment>
<keyword evidence="6 7" id="KW-0472">Membrane</keyword>
<evidence type="ECO:0000256" key="6">
    <source>
        <dbReference type="ARBA" id="ARBA00023136"/>
    </source>
</evidence>
<dbReference type="GO" id="GO:0005886">
    <property type="term" value="C:plasma membrane"/>
    <property type="evidence" value="ECO:0007669"/>
    <property type="project" value="UniProtKB-SubCell"/>
</dbReference>
<dbReference type="InterPro" id="IPR003594">
    <property type="entry name" value="HATPase_dom"/>
</dbReference>
<gene>
    <name evidence="9" type="ORF">HH215_05140</name>
</gene>
<keyword evidence="10" id="KW-1185">Reference proteome</keyword>
<keyword evidence="3" id="KW-0597">Phosphoprotein</keyword>
<dbReference type="Pfam" id="PF06580">
    <property type="entry name" value="His_kinase"/>
    <property type="match status" value="1"/>
</dbReference>
<proteinExistence type="predicted"/>
<dbReference type="EMBL" id="CP051680">
    <property type="protein sequence ID" value="QJD82635.1"/>
    <property type="molecule type" value="Genomic_DNA"/>
</dbReference>
<keyword evidence="5 9" id="KW-0418">Kinase</keyword>
<keyword evidence="7" id="KW-1133">Transmembrane helix</keyword>
<reference evidence="9 10" key="1">
    <citation type="submission" date="2020-04" db="EMBL/GenBank/DDBJ databases">
        <title>Genome sequencing of novel species.</title>
        <authorList>
            <person name="Heo J."/>
            <person name="Kim S.-J."/>
            <person name="Kim J.-S."/>
            <person name="Hong S.-B."/>
            <person name="Kwon S.-W."/>
        </authorList>
    </citation>
    <scope>NUCLEOTIDE SEQUENCE [LARGE SCALE GENOMIC DNA]</scope>
    <source>
        <strain evidence="9 10">MFER-1</strain>
    </source>
</reference>
<name>A0A7Z2VGS6_9BACL</name>
<protein>
    <submittedName>
        <fullName evidence="9">Histidine kinase</fullName>
    </submittedName>
</protein>
<evidence type="ECO:0000256" key="1">
    <source>
        <dbReference type="ARBA" id="ARBA00004651"/>
    </source>
</evidence>
<dbReference type="InterPro" id="IPR036890">
    <property type="entry name" value="HATPase_C_sf"/>
</dbReference>
<evidence type="ECO:0000313" key="10">
    <source>
        <dbReference type="Proteomes" id="UP000502248"/>
    </source>
</evidence>
<feature type="transmembrane region" description="Helical" evidence="7">
    <location>
        <begin position="284"/>
        <end position="305"/>
    </location>
</feature>
<keyword evidence="2" id="KW-1003">Cell membrane</keyword>
<evidence type="ECO:0000256" key="2">
    <source>
        <dbReference type="ARBA" id="ARBA00022475"/>
    </source>
</evidence>
<dbReference type="PROSITE" id="PS50885">
    <property type="entry name" value="HAMP"/>
    <property type="match status" value="1"/>
</dbReference>
<dbReference type="SUPFAM" id="SSF55874">
    <property type="entry name" value="ATPase domain of HSP90 chaperone/DNA topoisomerase II/histidine kinase"/>
    <property type="match status" value="1"/>
</dbReference>
<evidence type="ECO:0000256" key="4">
    <source>
        <dbReference type="ARBA" id="ARBA00022679"/>
    </source>
</evidence>
<evidence type="ECO:0000259" key="8">
    <source>
        <dbReference type="PROSITE" id="PS50885"/>
    </source>
</evidence>
<dbReference type="Gene3D" id="3.30.565.10">
    <property type="entry name" value="Histidine kinase-like ATPase, C-terminal domain"/>
    <property type="match status" value="1"/>
</dbReference>
<evidence type="ECO:0000256" key="5">
    <source>
        <dbReference type="ARBA" id="ARBA00022777"/>
    </source>
</evidence>
<evidence type="ECO:0000256" key="7">
    <source>
        <dbReference type="SAM" id="Phobius"/>
    </source>
</evidence>
<evidence type="ECO:0000256" key="3">
    <source>
        <dbReference type="ARBA" id="ARBA00022553"/>
    </source>
</evidence>
<dbReference type="PANTHER" id="PTHR34220">
    <property type="entry name" value="SENSOR HISTIDINE KINASE YPDA"/>
    <property type="match status" value="1"/>
</dbReference>
<dbReference type="Gene3D" id="1.10.287.130">
    <property type="match status" value="1"/>
</dbReference>
<evidence type="ECO:0000313" key="9">
    <source>
        <dbReference type="EMBL" id="QJD82635.1"/>
    </source>
</evidence>
<dbReference type="GO" id="GO:0000155">
    <property type="term" value="F:phosphorelay sensor kinase activity"/>
    <property type="evidence" value="ECO:0007669"/>
    <property type="project" value="InterPro"/>
</dbReference>
<sequence length="570" mass="65476">MKFITKMYLLLFVLMTPVILLFVYSTQLSTKVITNQINIANEDRLSQFMLKIEGMMDQVSNLSNLISKDPDFTKFALYSNTMNRFEYATLLETIEQKLGLFSLSVNKMSRINVYLPPSRHAVSSDGPLVYDAEYLKHNLSTRWTLRTITDSGITKRAFTRHFVQPYQSLSNPDKATIIVEVDLMEDNLISLLDEYKLEGNNDPFFYDNSDQFVYNDSANVEMAELITKSYDFEQSSAIANHEQIRLDDKKFLVYFNKSEKLNWTVIDYVPLQDILAPVTKSRQLFYIIVAILLTFGAVSVILLHLNVQLPIKHLTESVLSLKRGNFSERFRKKPVKEFQVLVFQFNEMAKQIQHLVEKVYLEEIRSNEAVMKQLQSQINPHFLHNSLAYIVSMAKMNRTQPVISMAYSLADYYKYTTRNVTMTTTVRHEIAFVTSYIDIMNYQLDNIQYSVDVPDSLLDMPIPRLLIQPIVENAIVHGLESKLGGGSIRIAGIEEEVWWSITVTDDGMGLSEEECAEINLRLDSSVKDDGHVGLWNVNQRLRYQFGSDSGVKVSPSDGGGLKVELRWKKL</sequence>
<dbReference type="RefSeq" id="WP_169278933.1">
    <property type="nucleotide sequence ID" value="NZ_CP051680.1"/>
</dbReference>
<dbReference type="Proteomes" id="UP000502248">
    <property type="component" value="Chromosome"/>
</dbReference>
<dbReference type="InterPro" id="IPR010559">
    <property type="entry name" value="Sig_transdc_His_kin_internal"/>
</dbReference>
<dbReference type="AlphaFoldDB" id="A0A7Z2VGS6"/>
<dbReference type="InterPro" id="IPR050640">
    <property type="entry name" value="Bact_2-comp_sensor_kinase"/>
</dbReference>
<feature type="domain" description="HAMP" evidence="8">
    <location>
        <begin position="305"/>
        <end position="357"/>
    </location>
</feature>
<organism evidence="9 10">
    <name type="scientific">Cohnella herbarum</name>
    <dbReference type="NCBI Taxonomy" id="2728023"/>
    <lineage>
        <taxon>Bacteria</taxon>
        <taxon>Bacillati</taxon>
        <taxon>Bacillota</taxon>
        <taxon>Bacilli</taxon>
        <taxon>Bacillales</taxon>
        <taxon>Paenibacillaceae</taxon>
        <taxon>Cohnella</taxon>
    </lineage>
</organism>
<dbReference type="KEGG" id="cheb:HH215_05140"/>
<keyword evidence="4" id="KW-0808">Transferase</keyword>
<dbReference type="InterPro" id="IPR003660">
    <property type="entry name" value="HAMP_dom"/>
</dbReference>
<accession>A0A7Z2VGS6</accession>
<keyword evidence="7" id="KW-0812">Transmembrane</keyword>
<dbReference type="Gene3D" id="3.30.450.20">
    <property type="entry name" value="PAS domain"/>
    <property type="match status" value="1"/>
</dbReference>
<dbReference type="PANTHER" id="PTHR34220:SF7">
    <property type="entry name" value="SENSOR HISTIDINE KINASE YPDA"/>
    <property type="match status" value="1"/>
</dbReference>
<dbReference type="CDD" id="cd06225">
    <property type="entry name" value="HAMP"/>
    <property type="match status" value="1"/>
</dbReference>